<organism evidence="1 2">
    <name type="scientific">Xylaria bambusicola</name>
    <dbReference type="NCBI Taxonomy" id="326684"/>
    <lineage>
        <taxon>Eukaryota</taxon>
        <taxon>Fungi</taxon>
        <taxon>Dikarya</taxon>
        <taxon>Ascomycota</taxon>
        <taxon>Pezizomycotina</taxon>
        <taxon>Sordariomycetes</taxon>
        <taxon>Xylariomycetidae</taxon>
        <taxon>Xylariales</taxon>
        <taxon>Xylariaceae</taxon>
        <taxon>Xylaria</taxon>
    </lineage>
</organism>
<evidence type="ECO:0000313" key="2">
    <source>
        <dbReference type="Proteomes" id="UP001305414"/>
    </source>
</evidence>
<sequence>MARASSHPYPATSRSEVYPRWRASQHPFVSRAPAIAGCSSRGSLLGSMSSSAVGASPPKWVCTSQSPGITKGMEKVLWAAFVYFEGTSCSGPTQAMSLFSITRAADFTGSPSPGINRPALIMV</sequence>
<keyword evidence="2" id="KW-1185">Reference proteome</keyword>
<proteinExistence type="predicted"/>
<dbReference type="Proteomes" id="UP001305414">
    <property type="component" value="Unassembled WGS sequence"/>
</dbReference>
<name>A0AAN7URS8_9PEZI</name>
<evidence type="ECO:0000313" key="1">
    <source>
        <dbReference type="EMBL" id="KAK5634272.1"/>
    </source>
</evidence>
<dbReference type="EMBL" id="JAWHQM010000039">
    <property type="protein sequence ID" value="KAK5634272.1"/>
    <property type="molecule type" value="Genomic_DNA"/>
</dbReference>
<dbReference type="AlphaFoldDB" id="A0AAN7URS8"/>
<gene>
    <name evidence="1" type="ORF">RRF57_009986</name>
</gene>
<comment type="caution">
    <text evidence="1">The sequence shown here is derived from an EMBL/GenBank/DDBJ whole genome shotgun (WGS) entry which is preliminary data.</text>
</comment>
<reference evidence="1 2" key="1">
    <citation type="submission" date="2023-10" db="EMBL/GenBank/DDBJ databases">
        <title>Draft genome sequence of Xylaria bambusicola isolate GMP-LS, the root and basal stem rot pathogen of sugarcane in Indonesia.</title>
        <authorList>
            <person name="Selvaraj P."/>
            <person name="Muralishankar V."/>
            <person name="Muruganantham S."/>
            <person name="Sp S."/>
            <person name="Haryani S."/>
            <person name="Lau K.J.X."/>
            <person name="Naqvi N.I."/>
        </authorList>
    </citation>
    <scope>NUCLEOTIDE SEQUENCE [LARGE SCALE GENOMIC DNA]</scope>
    <source>
        <strain evidence="1">GMP-LS</strain>
    </source>
</reference>
<protein>
    <submittedName>
        <fullName evidence="1">Uncharacterized protein</fullName>
    </submittedName>
</protein>
<accession>A0AAN7URS8</accession>